<gene>
    <name evidence="9" type="primary">PARP14</name>
    <name evidence="9" type="ORF">AOXY_G14412</name>
</gene>
<feature type="domain" description="PARP14 first type I KH" evidence="2">
    <location>
        <begin position="147"/>
        <end position="226"/>
    </location>
</feature>
<dbReference type="InterPro" id="IPR057047">
    <property type="entry name" value="PARP14_KH_5"/>
</dbReference>
<evidence type="ECO:0000259" key="7">
    <source>
        <dbReference type="Pfam" id="PF23252"/>
    </source>
</evidence>
<dbReference type="Gene3D" id="3.30.70.330">
    <property type="match status" value="1"/>
</dbReference>
<feature type="domain" description="PARP14 sixth type I KH" evidence="8">
    <location>
        <begin position="507"/>
        <end position="573"/>
    </location>
</feature>
<feature type="domain" description="PARP14 second type I KH" evidence="4">
    <location>
        <begin position="232"/>
        <end position="303"/>
    </location>
</feature>
<dbReference type="InterPro" id="IPR057046">
    <property type="entry name" value="PARP14_KH_4"/>
</dbReference>
<dbReference type="Pfam" id="PF23222">
    <property type="entry name" value="RRM_PARP14_1"/>
    <property type="match status" value="1"/>
</dbReference>
<reference evidence="9" key="1">
    <citation type="submission" date="2022-02" db="EMBL/GenBank/DDBJ databases">
        <title>Atlantic sturgeon de novo genome assembly.</title>
        <authorList>
            <person name="Stock M."/>
            <person name="Klopp C."/>
            <person name="Guiguen Y."/>
            <person name="Cabau C."/>
            <person name="Parinello H."/>
            <person name="Santidrian Yebra-Pimentel E."/>
            <person name="Kuhl H."/>
            <person name="Dirks R.P."/>
            <person name="Guessner J."/>
            <person name="Wuertz S."/>
            <person name="Du K."/>
            <person name="Schartl M."/>
        </authorList>
    </citation>
    <scope>NUCLEOTIDE SEQUENCE</scope>
    <source>
        <strain evidence="9">STURGEONOMICS-FGT-2020</strain>
        <tissue evidence="9">Whole blood</tissue>
    </source>
</reference>
<evidence type="ECO:0000259" key="2">
    <source>
        <dbReference type="Pfam" id="PF23084"/>
    </source>
</evidence>
<dbReference type="InterPro" id="IPR057043">
    <property type="entry name" value="PARP14_KH_2"/>
</dbReference>
<feature type="domain" description="PARP14 fourth type I KH" evidence="6">
    <location>
        <begin position="371"/>
        <end position="435"/>
    </location>
</feature>
<dbReference type="Pfam" id="PF23249">
    <property type="entry name" value="KH_PARP14_3"/>
    <property type="match status" value="1"/>
</dbReference>
<evidence type="ECO:0000313" key="9">
    <source>
        <dbReference type="EMBL" id="KAK1165789.1"/>
    </source>
</evidence>
<dbReference type="InterPro" id="IPR057044">
    <property type="entry name" value="PARP14_KH_1"/>
</dbReference>
<dbReference type="Pfam" id="PF23253">
    <property type="entry name" value="KH_PARP14_6"/>
    <property type="match status" value="1"/>
</dbReference>
<dbReference type="InterPro" id="IPR057045">
    <property type="entry name" value="PARP14_KH_3"/>
</dbReference>
<evidence type="ECO:0000256" key="1">
    <source>
        <dbReference type="SAM" id="MobiDB-lite"/>
    </source>
</evidence>
<dbReference type="InterPro" id="IPR057048">
    <property type="entry name" value="PARP14_KH_6"/>
</dbReference>
<evidence type="ECO:0000259" key="6">
    <source>
        <dbReference type="Pfam" id="PF23251"/>
    </source>
</evidence>
<protein>
    <submittedName>
        <fullName evidence="9">Protein mono-ADP-ribosyltransferase PARP14-like</fullName>
    </submittedName>
</protein>
<feature type="region of interest" description="Disordered" evidence="1">
    <location>
        <begin position="636"/>
        <end position="692"/>
    </location>
</feature>
<evidence type="ECO:0000259" key="5">
    <source>
        <dbReference type="Pfam" id="PF23249"/>
    </source>
</evidence>
<dbReference type="Pfam" id="PF23084">
    <property type="entry name" value="KH_PARP14_1"/>
    <property type="match status" value="1"/>
</dbReference>
<dbReference type="Pfam" id="PF23085">
    <property type="entry name" value="RRM_PARP14_3"/>
    <property type="match status" value="1"/>
</dbReference>
<comment type="caution">
    <text evidence="9">The sequence shown here is derived from an EMBL/GenBank/DDBJ whole genome shotgun (WGS) entry which is preliminary data.</text>
</comment>
<organism evidence="9 10">
    <name type="scientific">Acipenser oxyrinchus oxyrinchus</name>
    <dbReference type="NCBI Taxonomy" id="40147"/>
    <lineage>
        <taxon>Eukaryota</taxon>
        <taxon>Metazoa</taxon>
        <taxon>Chordata</taxon>
        <taxon>Craniata</taxon>
        <taxon>Vertebrata</taxon>
        <taxon>Euteleostomi</taxon>
        <taxon>Actinopterygii</taxon>
        <taxon>Chondrostei</taxon>
        <taxon>Acipenseriformes</taxon>
        <taxon>Acipenseridae</taxon>
        <taxon>Acipenser</taxon>
    </lineage>
</organism>
<name>A0AAD8DBN0_ACIOX</name>
<dbReference type="CDD" id="cd12300">
    <property type="entry name" value="RRM1_PAR14"/>
    <property type="match status" value="1"/>
</dbReference>
<keyword evidence="10" id="KW-1185">Reference proteome</keyword>
<feature type="domain" description="PAR14-like first RRM" evidence="3">
    <location>
        <begin position="9"/>
        <end position="87"/>
    </location>
</feature>
<accession>A0AAD8DBN0</accession>
<dbReference type="AlphaFoldDB" id="A0AAD8DBN0"/>
<evidence type="ECO:0000259" key="8">
    <source>
        <dbReference type="Pfam" id="PF23253"/>
    </source>
</evidence>
<evidence type="ECO:0000259" key="4">
    <source>
        <dbReference type="Pfam" id="PF23248"/>
    </source>
</evidence>
<dbReference type="Pfam" id="PF23248">
    <property type="entry name" value="KH_PARP14_2"/>
    <property type="match status" value="1"/>
</dbReference>
<sequence>MAECYPYPVIVEGNWGPNVARKCKNKLQIYFQSKKRSNGGECYVEYADLDSSQATVWFKTEETRKQILDKRNHELNLEREIVRLTVRIHQDKAGDRGPTAPEKEASIPPEHVPETVRKKAHTINKAAVKVYPCYGSLDTALYGKERPLWKPPDPFTEIIDSCVWKFLHRNNKHITFLTETMAKCFCELDCTSPVAKISPSPALLEQKFLTAKHIDAWKDDASKAFWNVMSKYKYIDCHVNSLVWKVAEADICSSMTDAVILVPDMFLEKVMLAGMAEDVDRLQWVLTEIVDKATKRIERERNSVTEKVPVVPAMYNILKHDGLEENTMKDHPELKLAYKPEVKSLILSGLAAEVFSIKSKVLEAIMHMERKQVELNPHIVCFLSEVDKEDLSYCIFTANGINAMCETLESVVFIIGNTARACIEAEKQINTVLGFQCIEVEDSRVIKKQEWVQLKKFLEKTYNSPKKTMTINIFQKNSKIKIVISGYCDRVKHVFKQLSDFVDKKSHIEKIVEVNSSAVIKFIKDRKNDSWARNTHIGEVRVDFQTSKPKIKLDGPRVYVLEMKKLFEKIVASLHADVLTIDKPGAKKFFQEQGNMYISLAMQEHNCIVVLDSQEEDEETEAMGILTTAIPPSHLQKHKDLAGMGRPQPLHSGAWSLEPTRISSDDNNHRQYGSLALSKPPGISSDPNKHRQHGSLALYRGSLYERFRIPQPQEFNENPAVKNVGLRTIRNRRPATDLASILGNGIVQDKSVSLETEQLEGGE</sequence>
<dbReference type="Pfam" id="PF23252">
    <property type="entry name" value="KH_PARP14_5"/>
    <property type="match status" value="1"/>
</dbReference>
<feature type="domain" description="PARP14 third type I KH" evidence="5">
    <location>
        <begin position="308"/>
        <end position="368"/>
    </location>
</feature>
<dbReference type="EMBL" id="JAGXEW010000012">
    <property type="protein sequence ID" value="KAK1165789.1"/>
    <property type="molecule type" value="Genomic_DNA"/>
</dbReference>
<evidence type="ECO:0000313" key="10">
    <source>
        <dbReference type="Proteomes" id="UP001230051"/>
    </source>
</evidence>
<feature type="domain" description="PARP14 fifth type I KH" evidence="7">
    <location>
        <begin position="437"/>
        <end position="505"/>
    </location>
</feature>
<dbReference type="Proteomes" id="UP001230051">
    <property type="component" value="Unassembled WGS sequence"/>
</dbReference>
<evidence type="ECO:0000259" key="3">
    <source>
        <dbReference type="Pfam" id="PF23222"/>
    </source>
</evidence>
<dbReference type="InterPro" id="IPR057051">
    <property type="entry name" value="PARP14_RPM_1"/>
</dbReference>
<dbReference type="InterPro" id="IPR012677">
    <property type="entry name" value="Nucleotide-bd_a/b_plait_sf"/>
</dbReference>
<proteinExistence type="predicted"/>
<dbReference type="Pfam" id="PF23251">
    <property type="entry name" value="KH_PARP14_4"/>
    <property type="match status" value="1"/>
</dbReference>